<evidence type="ECO:0000313" key="5">
    <source>
        <dbReference type="Proteomes" id="UP001501752"/>
    </source>
</evidence>
<proteinExistence type="predicted"/>
<dbReference type="Gene3D" id="3.30.565.10">
    <property type="entry name" value="Histidine kinase-like ATPase, C-terminal domain"/>
    <property type="match status" value="1"/>
</dbReference>
<dbReference type="InterPro" id="IPR050267">
    <property type="entry name" value="Anti-sigma-factor_SerPK"/>
</dbReference>
<dbReference type="InterPro" id="IPR036890">
    <property type="entry name" value="HATPase_C_sf"/>
</dbReference>
<evidence type="ECO:0000256" key="1">
    <source>
        <dbReference type="ARBA" id="ARBA00022527"/>
    </source>
</evidence>
<keyword evidence="1" id="KW-0723">Serine/threonine-protein kinase</keyword>
<evidence type="ECO:0000313" key="4">
    <source>
        <dbReference type="EMBL" id="GAA4842736.1"/>
    </source>
</evidence>
<feature type="region of interest" description="Disordered" evidence="2">
    <location>
        <begin position="162"/>
        <end position="185"/>
    </location>
</feature>
<gene>
    <name evidence="4" type="ORF">GCM10023235_18400</name>
</gene>
<dbReference type="InterPro" id="IPR003594">
    <property type="entry name" value="HATPase_dom"/>
</dbReference>
<name>A0ABP9DEK4_9ACTN</name>
<keyword evidence="1" id="KW-0808">Transferase</keyword>
<dbReference type="EMBL" id="BAABIS010000001">
    <property type="protein sequence ID" value="GAA4842736.1"/>
    <property type="molecule type" value="Genomic_DNA"/>
</dbReference>
<dbReference type="Proteomes" id="UP001501752">
    <property type="component" value="Unassembled WGS sequence"/>
</dbReference>
<keyword evidence="5" id="KW-1185">Reference proteome</keyword>
<protein>
    <recommendedName>
        <fullName evidence="3">Histidine kinase/HSP90-like ATPase domain-containing protein</fullName>
    </recommendedName>
</protein>
<dbReference type="PANTHER" id="PTHR35526">
    <property type="entry name" value="ANTI-SIGMA-F FACTOR RSBW-RELATED"/>
    <property type="match status" value="1"/>
</dbReference>
<reference evidence="5" key="1">
    <citation type="journal article" date="2019" name="Int. J. Syst. Evol. Microbiol.">
        <title>The Global Catalogue of Microorganisms (GCM) 10K type strain sequencing project: providing services to taxonomists for standard genome sequencing and annotation.</title>
        <authorList>
            <consortium name="The Broad Institute Genomics Platform"/>
            <consortium name="The Broad Institute Genome Sequencing Center for Infectious Disease"/>
            <person name="Wu L."/>
            <person name="Ma J."/>
        </authorList>
    </citation>
    <scope>NUCLEOTIDE SEQUENCE [LARGE SCALE GENOMIC DNA]</scope>
    <source>
        <strain evidence="5">JCM 13006</strain>
    </source>
</reference>
<keyword evidence="1" id="KW-0418">Kinase</keyword>
<feature type="region of interest" description="Disordered" evidence="2">
    <location>
        <begin position="1"/>
        <end position="20"/>
    </location>
</feature>
<evidence type="ECO:0000256" key="2">
    <source>
        <dbReference type="SAM" id="MobiDB-lite"/>
    </source>
</evidence>
<dbReference type="PANTHER" id="PTHR35526:SF3">
    <property type="entry name" value="ANTI-SIGMA-F FACTOR RSBW"/>
    <property type="match status" value="1"/>
</dbReference>
<dbReference type="Pfam" id="PF13581">
    <property type="entry name" value="HATPase_c_2"/>
    <property type="match status" value="1"/>
</dbReference>
<dbReference type="CDD" id="cd16936">
    <property type="entry name" value="HATPase_RsbW-like"/>
    <property type="match status" value="1"/>
</dbReference>
<sequence>MVERQTSGGAGPAVRRTAPGRVVERPGEGVWRFAAVSNDASVPRTRHAVRDRLLAQGMGGELYQELVDDLLLIVSELVSNAVTHAAVLSPEVSTELTIGDGRVRIAVEDGHPYRPKAQESDLGRLGGRGLLLVKSVTLQAGGVCDVERTADGGKVIWASLPLPEAADPEPEDGPDAAVDLDLWRH</sequence>
<dbReference type="SUPFAM" id="SSF55874">
    <property type="entry name" value="ATPase domain of HSP90 chaperone/DNA topoisomerase II/histidine kinase"/>
    <property type="match status" value="1"/>
</dbReference>
<evidence type="ECO:0000259" key="3">
    <source>
        <dbReference type="Pfam" id="PF13581"/>
    </source>
</evidence>
<feature type="domain" description="Histidine kinase/HSP90-like ATPase" evidence="3">
    <location>
        <begin position="41"/>
        <end position="156"/>
    </location>
</feature>
<comment type="caution">
    <text evidence="4">The sequence shown here is derived from an EMBL/GenBank/DDBJ whole genome shotgun (WGS) entry which is preliminary data.</text>
</comment>
<organism evidence="4 5">
    <name type="scientific">Kitasatospora terrestris</name>
    <dbReference type="NCBI Taxonomy" id="258051"/>
    <lineage>
        <taxon>Bacteria</taxon>
        <taxon>Bacillati</taxon>
        <taxon>Actinomycetota</taxon>
        <taxon>Actinomycetes</taxon>
        <taxon>Kitasatosporales</taxon>
        <taxon>Streptomycetaceae</taxon>
        <taxon>Kitasatospora</taxon>
    </lineage>
</organism>
<accession>A0ABP9DEK4</accession>